<dbReference type="SUPFAM" id="SSF47240">
    <property type="entry name" value="Ferritin-like"/>
    <property type="match status" value="1"/>
</dbReference>
<dbReference type="PANTHER" id="PTHR31694:SF26">
    <property type="entry name" value="OS05G0151100 PROTEIN"/>
    <property type="match status" value="1"/>
</dbReference>
<evidence type="ECO:0000256" key="1">
    <source>
        <dbReference type="SAM" id="SignalP"/>
    </source>
</evidence>
<reference evidence="2" key="1">
    <citation type="submission" date="2021-11" db="EMBL/GenBank/DDBJ databases">
        <authorList>
            <person name="Herlambang A."/>
            <person name="Guo Y."/>
            <person name="Takashima Y."/>
            <person name="Nishizawa T."/>
        </authorList>
    </citation>
    <scope>NUCLEOTIDE SEQUENCE</scope>
    <source>
        <strain evidence="2">E1425</strain>
    </source>
</reference>
<feature type="chain" id="PRO_5040292487" evidence="1">
    <location>
        <begin position="20"/>
        <end position="283"/>
    </location>
</feature>
<evidence type="ECO:0000313" key="3">
    <source>
        <dbReference type="Proteomes" id="UP000827284"/>
    </source>
</evidence>
<dbReference type="OrthoDB" id="1001765at2759"/>
<dbReference type="InterPro" id="IPR052965">
    <property type="entry name" value="Pigment-catalase-like"/>
</dbReference>
<feature type="signal peptide" evidence="1">
    <location>
        <begin position="1"/>
        <end position="19"/>
    </location>
</feature>
<dbReference type="InterPro" id="IPR009078">
    <property type="entry name" value="Ferritin-like_SF"/>
</dbReference>
<dbReference type="Proteomes" id="UP000827284">
    <property type="component" value="Unassembled WGS sequence"/>
</dbReference>
<dbReference type="EMBL" id="BQFW01000006">
    <property type="protein sequence ID" value="GJJ72213.1"/>
    <property type="molecule type" value="Genomic_DNA"/>
</dbReference>
<keyword evidence="1" id="KW-0732">Signal</keyword>
<dbReference type="AlphaFoldDB" id="A0A9P3H9F0"/>
<keyword evidence="3" id="KW-1185">Reference proteome</keyword>
<sequence>MHFPILAIASAAAVIAVSAVPARLSKRDASTDILNYALTLEHLESNFYKEGLKKFSREDFEHAGYSAEVHDAFVHIGEHENTHVDVLTSVIKSLKQAPVPECKYNFPLTDVHTFMAVARALENTGVSAYLGAAAGLQGGLLTAAASIVTVEARHSAYLNTVLKAEGAPYAFDTPLTAKEIVTIASNFITSCPYDLGVTPYTQLSASIDSDKVKTSFKGESATSEWCQFLFDNKVVVSPRSDCSLPKEVEGYFYVVITNTATAITDKDGANILAGPALLFKGDH</sequence>
<name>A0A9P3H9F0_9FUNG</name>
<accession>A0A9P3H9F0</accession>
<organism evidence="2 3">
    <name type="scientific">Entomortierella parvispora</name>
    <dbReference type="NCBI Taxonomy" id="205924"/>
    <lineage>
        <taxon>Eukaryota</taxon>
        <taxon>Fungi</taxon>
        <taxon>Fungi incertae sedis</taxon>
        <taxon>Mucoromycota</taxon>
        <taxon>Mortierellomycotina</taxon>
        <taxon>Mortierellomycetes</taxon>
        <taxon>Mortierellales</taxon>
        <taxon>Mortierellaceae</taxon>
        <taxon>Entomortierella</taxon>
    </lineage>
</organism>
<reference evidence="2" key="2">
    <citation type="journal article" date="2022" name="Microbiol. Resour. Announc.">
        <title>Whole-Genome Sequence of Entomortierella parvispora E1425, a Mucoromycotan Fungus Associated with Burkholderiaceae-Related Endosymbiotic Bacteria.</title>
        <authorList>
            <person name="Herlambang A."/>
            <person name="Guo Y."/>
            <person name="Takashima Y."/>
            <person name="Narisawa K."/>
            <person name="Ohta H."/>
            <person name="Nishizawa T."/>
        </authorList>
    </citation>
    <scope>NUCLEOTIDE SEQUENCE</scope>
    <source>
        <strain evidence="2">E1425</strain>
    </source>
</reference>
<dbReference type="PANTHER" id="PTHR31694">
    <property type="entry name" value="DESICCATION-LIKE PROTEIN"/>
    <property type="match status" value="1"/>
</dbReference>
<proteinExistence type="predicted"/>
<dbReference type="InterPro" id="IPR012347">
    <property type="entry name" value="Ferritin-like"/>
</dbReference>
<dbReference type="Pfam" id="PF13668">
    <property type="entry name" value="Ferritin_2"/>
    <property type="match status" value="1"/>
</dbReference>
<gene>
    <name evidence="2" type="ORF">EMPS_04570</name>
</gene>
<protein>
    <submittedName>
        <fullName evidence="2">Uncharacterized protein</fullName>
    </submittedName>
</protein>
<dbReference type="Gene3D" id="1.20.1260.10">
    <property type="match status" value="1"/>
</dbReference>
<evidence type="ECO:0000313" key="2">
    <source>
        <dbReference type="EMBL" id="GJJ72213.1"/>
    </source>
</evidence>
<comment type="caution">
    <text evidence="2">The sequence shown here is derived from an EMBL/GenBank/DDBJ whole genome shotgun (WGS) entry which is preliminary data.</text>
</comment>
<dbReference type="CDD" id="cd00657">
    <property type="entry name" value="Ferritin_like"/>
    <property type="match status" value="1"/>
</dbReference>